<proteinExistence type="predicted"/>
<gene>
    <name evidence="1" type="ORF">BIFADO_00122</name>
</gene>
<reference evidence="1 2" key="2">
    <citation type="submission" date="2007-05" db="EMBL/GenBank/DDBJ databases">
        <title>Draft genome sequence of Bifidobacterium adolescentis (L2-32).</title>
        <authorList>
            <person name="Sudarsanam P."/>
            <person name="Ley R."/>
            <person name="Guruge J."/>
            <person name="Turnbaugh P.J."/>
            <person name="Mahowald M."/>
            <person name="Liep D."/>
            <person name="Gordon J."/>
        </authorList>
    </citation>
    <scope>NUCLEOTIDE SEQUENCE [LARGE SCALE GENOMIC DNA]</scope>
    <source>
        <strain evidence="1 2">L2-32</strain>
    </source>
</reference>
<dbReference type="EMBL" id="AAXD02000018">
    <property type="protein sequence ID" value="EDN83223.1"/>
    <property type="molecule type" value="Genomic_DNA"/>
</dbReference>
<evidence type="ECO:0000313" key="2">
    <source>
        <dbReference type="Proteomes" id="UP000003773"/>
    </source>
</evidence>
<protein>
    <submittedName>
        <fullName evidence="1">Uncharacterized protein</fullName>
    </submittedName>
</protein>
<name>A7A2U0_BIFAD</name>
<evidence type="ECO:0000313" key="1">
    <source>
        <dbReference type="EMBL" id="EDN83223.1"/>
    </source>
</evidence>
<comment type="caution">
    <text evidence="1">The sequence shown here is derived from an EMBL/GenBank/DDBJ whole genome shotgun (WGS) entry which is preliminary data.</text>
</comment>
<sequence length="61" mass="6759">MEPTGTNGRRRHNNSDPLVEGWFRVFPVLDRPGRQYALGWSLNDTTVGFASRPLAGSQTAT</sequence>
<dbReference type="AlphaFoldDB" id="A7A2U0"/>
<reference evidence="1 2" key="1">
    <citation type="submission" date="2007-04" db="EMBL/GenBank/DDBJ databases">
        <authorList>
            <person name="Fulton L."/>
            <person name="Clifton S."/>
            <person name="Fulton B."/>
            <person name="Xu J."/>
            <person name="Minx P."/>
            <person name="Pepin K.H."/>
            <person name="Johnson M."/>
            <person name="Thiruvilangam P."/>
            <person name="Bhonagiri V."/>
            <person name="Nash W.E."/>
            <person name="Mardis E.R."/>
            <person name="Wilson R.K."/>
        </authorList>
    </citation>
    <scope>NUCLEOTIDE SEQUENCE [LARGE SCALE GENOMIC DNA]</scope>
    <source>
        <strain evidence="1 2">L2-32</strain>
    </source>
</reference>
<dbReference type="Proteomes" id="UP000003773">
    <property type="component" value="Unassembled WGS sequence"/>
</dbReference>
<accession>A7A2U0</accession>
<dbReference type="HOGENOM" id="CLU_194327_0_0_11"/>
<organism evidence="1 2">
    <name type="scientific">Bifidobacterium adolescentis L2-32</name>
    <dbReference type="NCBI Taxonomy" id="411481"/>
    <lineage>
        <taxon>Bacteria</taxon>
        <taxon>Bacillati</taxon>
        <taxon>Actinomycetota</taxon>
        <taxon>Actinomycetes</taxon>
        <taxon>Bifidobacteriales</taxon>
        <taxon>Bifidobacteriaceae</taxon>
        <taxon>Bifidobacterium</taxon>
    </lineage>
</organism>